<evidence type="ECO:0000256" key="7">
    <source>
        <dbReference type="ARBA" id="ARBA00023242"/>
    </source>
</evidence>
<evidence type="ECO:0000256" key="8">
    <source>
        <dbReference type="SAM" id="Coils"/>
    </source>
</evidence>
<feature type="coiled-coil region" evidence="8">
    <location>
        <begin position="381"/>
        <end position="415"/>
    </location>
</feature>
<evidence type="ECO:0000256" key="4">
    <source>
        <dbReference type="ARBA" id="ARBA00023015"/>
    </source>
</evidence>
<sequence>MPRGITADWVPRESFDSVKSKKCAFFSETIVRAIRTATRALSSESIYGHKEESSSGETISAPGSSSSSAVSFTDSLRRKSLPAPSVLESANAATTEGVWGPPDPTGPPYYTMMEGAATDHGVDYVHEFDLEHLEEVVKQEMHRAKYPTALNPCNNGMTVVQPPQQHLEPQHHPNGGYGMNVGAPCPRKPPVATTPPDTPPCHMPPSPAFVATSGPLMDDGMLWLTQNLRYGAANGTQDGPLDLRPPQCAADMEAWLIAGGRRDYPEVQGVPPTQPQQRGPPGHHPGQPLDHHHHHLMGANSNSSSSSSCSSVGSSTCQRNGGGQTGDILNDDQLISLTVRELNKRLHGYPREEVVRMKQKRRTLKNRGYAQNCRTKRLAQRHELESRNRLLQGEMARLRQELDRACRERDFYRQQLHALRDPRSLSSVSSGGAASNPSSPEFYL</sequence>
<feature type="compositionally biased region" description="Low complexity" evidence="9">
    <location>
        <begin position="55"/>
        <end position="70"/>
    </location>
</feature>
<dbReference type="Gene3D" id="1.20.5.170">
    <property type="match status" value="1"/>
</dbReference>
<comment type="subcellular location">
    <subcellularLocation>
        <location evidence="1">Nucleus</location>
    </subcellularLocation>
</comment>
<dbReference type="FunFam" id="1.20.5.170:FF:000011">
    <property type="entry name" value="Transcription factor MafG, putative"/>
    <property type="match status" value="1"/>
</dbReference>
<evidence type="ECO:0000256" key="9">
    <source>
        <dbReference type="SAM" id="MobiDB-lite"/>
    </source>
</evidence>
<dbReference type="GO" id="GO:0000981">
    <property type="term" value="F:DNA-binding transcription factor activity, RNA polymerase II-specific"/>
    <property type="evidence" value="ECO:0007669"/>
    <property type="project" value="TreeGrafter"/>
</dbReference>
<evidence type="ECO:0000259" key="10">
    <source>
        <dbReference type="PROSITE" id="PS50217"/>
    </source>
</evidence>
<dbReference type="GO" id="GO:0005634">
    <property type="term" value="C:nucleus"/>
    <property type="evidence" value="ECO:0007669"/>
    <property type="project" value="UniProtKB-SubCell"/>
</dbReference>
<evidence type="ECO:0000256" key="6">
    <source>
        <dbReference type="ARBA" id="ARBA00023163"/>
    </source>
</evidence>
<dbReference type="InterPro" id="IPR046347">
    <property type="entry name" value="bZIP_sf"/>
</dbReference>
<evidence type="ECO:0000256" key="5">
    <source>
        <dbReference type="ARBA" id="ARBA00023125"/>
    </source>
</evidence>
<evidence type="ECO:0000256" key="2">
    <source>
        <dbReference type="ARBA" id="ARBA00008500"/>
    </source>
</evidence>
<protein>
    <submittedName>
        <fullName evidence="11">Transcription factor MafB</fullName>
    </submittedName>
</protein>
<evidence type="ECO:0000313" key="11">
    <source>
        <dbReference type="EMBL" id="GFS29420.1"/>
    </source>
</evidence>
<feature type="region of interest" description="Disordered" evidence="9">
    <location>
        <begin position="45"/>
        <end position="70"/>
    </location>
</feature>
<dbReference type="PROSITE" id="PS50217">
    <property type="entry name" value="BZIP"/>
    <property type="match status" value="1"/>
</dbReference>
<dbReference type="AlphaFoldDB" id="A0A8X6I3X9"/>
<dbReference type="SUPFAM" id="SSF47454">
    <property type="entry name" value="A DNA-binding domain in eukaryotic transcription factors"/>
    <property type="match status" value="1"/>
</dbReference>
<reference evidence="11" key="1">
    <citation type="submission" date="2020-08" db="EMBL/GenBank/DDBJ databases">
        <title>Multicomponent nature underlies the extraordinary mechanical properties of spider dragline silk.</title>
        <authorList>
            <person name="Kono N."/>
            <person name="Nakamura H."/>
            <person name="Mori M."/>
            <person name="Yoshida Y."/>
            <person name="Ohtoshi R."/>
            <person name="Malay A.D."/>
            <person name="Moran D.A.P."/>
            <person name="Tomita M."/>
            <person name="Numata K."/>
            <person name="Arakawa K."/>
        </authorList>
    </citation>
    <scope>NUCLEOTIDE SEQUENCE</scope>
</reference>
<dbReference type="InterPro" id="IPR024874">
    <property type="entry name" value="Transcription_factor_Maf_fam"/>
</dbReference>
<keyword evidence="5" id="KW-0238">DNA-binding</keyword>
<keyword evidence="3" id="KW-0678">Repressor</keyword>
<keyword evidence="4" id="KW-0805">Transcription regulation</keyword>
<organism evidence="11 12">
    <name type="scientific">Nephila pilipes</name>
    <name type="common">Giant wood spider</name>
    <name type="synonym">Nephila maculata</name>
    <dbReference type="NCBI Taxonomy" id="299642"/>
    <lineage>
        <taxon>Eukaryota</taxon>
        <taxon>Metazoa</taxon>
        <taxon>Ecdysozoa</taxon>
        <taxon>Arthropoda</taxon>
        <taxon>Chelicerata</taxon>
        <taxon>Arachnida</taxon>
        <taxon>Araneae</taxon>
        <taxon>Araneomorphae</taxon>
        <taxon>Entelegynae</taxon>
        <taxon>Araneoidea</taxon>
        <taxon>Nephilidae</taxon>
        <taxon>Nephila</taxon>
    </lineage>
</organism>
<dbReference type="CDD" id="cd14718">
    <property type="entry name" value="bZIP_Maf_large"/>
    <property type="match status" value="1"/>
</dbReference>
<dbReference type="SMART" id="SM00338">
    <property type="entry name" value="BRLZ"/>
    <property type="match status" value="1"/>
</dbReference>
<dbReference type="InterPro" id="IPR004826">
    <property type="entry name" value="bZIP_Maf"/>
</dbReference>
<feature type="region of interest" description="Disordered" evidence="9">
    <location>
        <begin position="263"/>
        <end position="329"/>
    </location>
</feature>
<evidence type="ECO:0000313" key="12">
    <source>
        <dbReference type="Proteomes" id="UP000887013"/>
    </source>
</evidence>
<feature type="domain" description="BZIP" evidence="10">
    <location>
        <begin position="356"/>
        <end position="419"/>
    </location>
</feature>
<keyword evidence="12" id="KW-1185">Reference proteome</keyword>
<keyword evidence="7" id="KW-0539">Nucleus</keyword>
<dbReference type="Proteomes" id="UP000887013">
    <property type="component" value="Unassembled WGS sequence"/>
</dbReference>
<keyword evidence="6" id="KW-0804">Transcription</keyword>
<feature type="compositionally biased region" description="Low complexity" evidence="9">
    <location>
        <begin position="301"/>
        <end position="315"/>
    </location>
</feature>
<dbReference type="Pfam" id="PF03131">
    <property type="entry name" value="bZIP_Maf"/>
    <property type="match status" value="1"/>
</dbReference>
<dbReference type="InterPro" id="IPR008917">
    <property type="entry name" value="TF_DNA-bd_sf"/>
</dbReference>
<feature type="region of interest" description="Disordered" evidence="9">
    <location>
        <begin position="87"/>
        <end position="106"/>
    </location>
</feature>
<evidence type="ECO:0000256" key="3">
    <source>
        <dbReference type="ARBA" id="ARBA00022491"/>
    </source>
</evidence>
<comment type="similarity">
    <text evidence="2">Belongs to the bZIP family. Maf subfamily.</text>
</comment>
<dbReference type="EMBL" id="BMAW01087367">
    <property type="protein sequence ID" value="GFS29420.1"/>
    <property type="molecule type" value="Genomic_DNA"/>
</dbReference>
<proteinExistence type="inferred from homology"/>
<keyword evidence="8" id="KW-0175">Coiled coil</keyword>
<dbReference type="OrthoDB" id="5974330at2759"/>
<name>A0A8X6I3X9_NEPPI</name>
<feature type="compositionally biased region" description="Low complexity" evidence="9">
    <location>
        <begin position="268"/>
        <end position="288"/>
    </location>
</feature>
<feature type="compositionally biased region" description="Low complexity" evidence="9">
    <location>
        <begin position="424"/>
        <end position="444"/>
    </location>
</feature>
<dbReference type="PANTHER" id="PTHR10129:SF44">
    <property type="entry name" value="TRAFFIC JAM, ISOFORM C"/>
    <property type="match status" value="1"/>
</dbReference>
<feature type="region of interest" description="Disordered" evidence="9">
    <location>
        <begin position="422"/>
        <end position="444"/>
    </location>
</feature>
<dbReference type="SUPFAM" id="SSF57959">
    <property type="entry name" value="Leucine zipper domain"/>
    <property type="match status" value="1"/>
</dbReference>
<comment type="caution">
    <text evidence="11">The sequence shown here is derived from an EMBL/GenBank/DDBJ whole genome shotgun (WGS) entry which is preliminary data.</text>
</comment>
<dbReference type="PANTHER" id="PTHR10129">
    <property type="entry name" value="TRANSCRIPTION FACTOR MAF"/>
    <property type="match status" value="1"/>
</dbReference>
<accession>A0A8X6I3X9</accession>
<gene>
    <name evidence="11" type="primary">mafb</name>
    <name evidence="11" type="ORF">NPIL_586671</name>
</gene>
<dbReference type="InterPro" id="IPR004827">
    <property type="entry name" value="bZIP"/>
</dbReference>
<evidence type="ECO:0000256" key="1">
    <source>
        <dbReference type="ARBA" id="ARBA00004123"/>
    </source>
</evidence>
<dbReference type="GO" id="GO:0000978">
    <property type="term" value="F:RNA polymerase II cis-regulatory region sequence-specific DNA binding"/>
    <property type="evidence" value="ECO:0007669"/>
    <property type="project" value="TreeGrafter"/>
</dbReference>